<dbReference type="SUPFAM" id="SSF53448">
    <property type="entry name" value="Nucleotide-diphospho-sugar transferases"/>
    <property type="match status" value="1"/>
</dbReference>
<comment type="caution">
    <text evidence="3">The sequence shown here is derived from an EMBL/GenBank/DDBJ whole genome shotgun (WGS) entry which is preliminary data.</text>
</comment>
<dbReference type="PANTHER" id="PTHR46390">
    <property type="entry name" value="MANNOSE-1-PHOSPHATE GUANYLYLTRANSFERASE"/>
    <property type="match status" value="1"/>
</dbReference>
<organism evidence="3 5">
    <name type="scientific">Bacillus canaveralius</name>
    <dbReference type="NCBI Taxonomy" id="1403243"/>
    <lineage>
        <taxon>Bacteria</taxon>
        <taxon>Bacillati</taxon>
        <taxon>Bacillota</taxon>
        <taxon>Bacilli</taxon>
        <taxon>Bacillales</taxon>
        <taxon>Bacillaceae</taxon>
        <taxon>Bacillus</taxon>
    </lineage>
</organism>
<keyword evidence="3" id="KW-0808">Transferase</keyword>
<dbReference type="Proteomes" id="UP000235114">
    <property type="component" value="Unassembled WGS sequence"/>
</dbReference>
<dbReference type="GO" id="GO:0005976">
    <property type="term" value="P:polysaccharide metabolic process"/>
    <property type="evidence" value="ECO:0007669"/>
    <property type="project" value="InterPro"/>
</dbReference>
<evidence type="ECO:0000313" key="5">
    <source>
        <dbReference type="Proteomes" id="UP000234951"/>
    </source>
</evidence>
<dbReference type="CDD" id="cd02213">
    <property type="entry name" value="cupin_PMI_typeII_C"/>
    <property type="match status" value="1"/>
</dbReference>
<name>A0A2N5GIB6_9BACI</name>
<dbReference type="AlphaFoldDB" id="A0A2N5GIB6"/>
<keyword evidence="3" id="KW-0548">Nucleotidyltransferase</keyword>
<dbReference type="GO" id="GO:0009298">
    <property type="term" value="P:GDP-mannose biosynthetic process"/>
    <property type="evidence" value="ECO:0007669"/>
    <property type="project" value="TreeGrafter"/>
</dbReference>
<proteinExistence type="predicted"/>
<dbReference type="Gene3D" id="2.60.120.10">
    <property type="entry name" value="Jelly Rolls"/>
    <property type="match status" value="1"/>
</dbReference>
<dbReference type="Gene3D" id="3.90.550.10">
    <property type="entry name" value="Spore Coat Polysaccharide Biosynthesis Protein SpsA, Chain A"/>
    <property type="match status" value="1"/>
</dbReference>
<reference evidence="4 6" key="2">
    <citation type="submission" date="2017-12" db="EMBL/GenBank/DDBJ databases">
        <title>Comparative Functional Genomics of Dry Heat Resistant strains isolated from the Viking Spacecraft.</title>
        <authorList>
            <person name="Seuylemezian A."/>
            <person name="Cooper K."/>
            <person name="Vaishampayan P."/>
        </authorList>
    </citation>
    <scope>NUCLEOTIDE SEQUENCE [LARGE SCALE GENOMIC DNA]</scope>
    <source>
        <strain evidence="4 6">ATCC 29669</strain>
    </source>
</reference>
<evidence type="ECO:0000259" key="1">
    <source>
        <dbReference type="Pfam" id="PF00483"/>
    </source>
</evidence>
<dbReference type="RefSeq" id="WP_101578561.1">
    <property type="nucleotide sequence ID" value="NZ_PGVA01000044.1"/>
</dbReference>
<evidence type="ECO:0000313" key="4">
    <source>
        <dbReference type="EMBL" id="PLR98388.1"/>
    </source>
</evidence>
<accession>A0A2N5GIB6</accession>
<dbReference type="InterPro" id="IPR011051">
    <property type="entry name" value="RmlC_Cupin_sf"/>
</dbReference>
<dbReference type="InterPro" id="IPR051161">
    <property type="entry name" value="Mannose-6P_isomerase_type2"/>
</dbReference>
<dbReference type="Pfam" id="PF00483">
    <property type="entry name" value="NTP_transferase"/>
    <property type="match status" value="1"/>
</dbReference>
<feature type="domain" description="Nucleotidyl transferase" evidence="1">
    <location>
        <begin position="3"/>
        <end position="274"/>
    </location>
</feature>
<keyword evidence="6" id="KW-1185">Reference proteome</keyword>
<dbReference type="InterPro" id="IPR001538">
    <property type="entry name" value="Man6P_isomerase-2_C"/>
</dbReference>
<dbReference type="Proteomes" id="UP000234951">
    <property type="component" value="Unassembled WGS sequence"/>
</dbReference>
<dbReference type="InterPro" id="IPR029044">
    <property type="entry name" value="Nucleotide-diphossugar_trans"/>
</dbReference>
<dbReference type="GO" id="GO:0004475">
    <property type="term" value="F:mannose-1-phosphate guanylyltransferase (GTP) activity"/>
    <property type="evidence" value="ECO:0007669"/>
    <property type="project" value="TreeGrafter"/>
</dbReference>
<dbReference type="SUPFAM" id="SSF51182">
    <property type="entry name" value="RmlC-like cupins"/>
    <property type="match status" value="1"/>
</dbReference>
<protein>
    <submittedName>
        <fullName evidence="3">Mannose-1-phosphate guanylyltransferase</fullName>
    </submittedName>
</protein>
<evidence type="ECO:0000313" key="6">
    <source>
        <dbReference type="Proteomes" id="UP000235114"/>
    </source>
</evidence>
<dbReference type="EMBL" id="PGVD01000022">
    <property type="protein sequence ID" value="PLR98388.1"/>
    <property type="molecule type" value="Genomic_DNA"/>
</dbReference>
<evidence type="ECO:0000313" key="3">
    <source>
        <dbReference type="EMBL" id="PLR80734.1"/>
    </source>
</evidence>
<feature type="domain" description="Mannose-6-phosphate isomerase type II C-terminal" evidence="2">
    <location>
        <begin position="343"/>
        <end position="446"/>
    </location>
</feature>
<reference evidence="3 5" key="1">
    <citation type="submission" date="2017-11" db="EMBL/GenBank/DDBJ databases">
        <title>Comparitive Functional Genomics of Dry Heat Resistant strains isolated from the Viking Spacecraft.</title>
        <authorList>
            <person name="Seuylemezian A."/>
            <person name="Cooper K."/>
            <person name="Vaishampayan P."/>
        </authorList>
    </citation>
    <scope>NUCLEOTIDE SEQUENCE [LARGE SCALE GENOMIC DNA]</scope>
    <source>
        <strain evidence="3 5">M4.6</strain>
    </source>
</reference>
<gene>
    <name evidence="3" type="ORF">CU635_16915</name>
    <name evidence="4" type="ORF">CVD25_08455</name>
</gene>
<dbReference type="InterPro" id="IPR014710">
    <property type="entry name" value="RmlC-like_jellyroll"/>
</dbReference>
<sequence>MKIILLSGGSGQRLWPLSNGSRSKQFLKMMFNDNGVEESMIQRIWRQLQQAGLTESSYIATGKSQTDFIQSQIENIPPLIIEPDRRDTFPAIALAAAYLHSIEKLSLDEIVCVLPVDAYVEDSFLEAIKKFGHALTDSNASLALLGVKPTFPSDQYGYIVPAPNHESLCNTGTYDEVDFFIEKPDRDTAKKLIKQGAYWNCGVFAFKLGYLIQYLADNGIPCNFEELISQYSDIPKNSFDYEVVEKTNHIVVVPYKGKWRDLGTWNTITGIMNTDTVGKGVIDNNSINTHLINELDLPVVVAGISNSVIVASSDGILVADKAASGRIKELTKDFCQRPMYEEKHWGHYRVLDFHKLRNGAEVLTKKISIFQGKNLSYQLHLKRQEIWTITEGEGECILDGQLTHMKPGTVITIPAGTKHALKAITELQFIEVQMGSELSEADIIRFPMEWSEIETE</sequence>
<dbReference type="Pfam" id="PF01050">
    <property type="entry name" value="MannoseP_isomer"/>
    <property type="match status" value="1"/>
</dbReference>
<dbReference type="OrthoDB" id="9806359at2"/>
<evidence type="ECO:0000259" key="2">
    <source>
        <dbReference type="Pfam" id="PF01050"/>
    </source>
</evidence>
<dbReference type="PANTHER" id="PTHR46390:SF1">
    <property type="entry name" value="MANNOSE-1-PHOSPHATE GUANYLYLTRANSFERASE"/>
    <property type="match status" value="1"/>
</dbReference>
<dbReference type="EMBL" id="PGVA01000044">
    <property type="protein sequence ID" value="PLR80734.1"/>
    <property type="molecule type" value="Genomic_DNA"/>
</dbReference>
<dbReference type="InterPro" id="IPR005835">
    <property type="entry name" value="NTP_transferase_dom"/>
</dbReference>